<dbReference type="OrthoDB" id="10264505at2759"/>
<dbReference type="AlphaFoldDB" id="B7QAM6"/>
<dbReference type="GO" id="GO:0005783">
    <property type="term" value="C:endoplasmic reticulum"/>
    <property type="evidence" value="ECO:0000318"/>
    <property type="project" value="GO_Central"/>
</dbReference>
<organism>
    <name type="scientific">Ixodes scapularis</name>
    <name type="common">Black-legged tick</name>
    <name type="synonym">Deer tick</name>
    <dbReference type="NCBI Taxonomy" id="6945"/>
    <lineage>
        <taxon>Eukaryota</taxon>
        <taxon>Metazoa</taxon>
        <taxon>Ecdysozoa</taxon>
        <taxon>Arthropoda</taxon>
        <taxon>Chelicerata</taxon>
        <taxon>Arachnida</taxon>
        <taxon>Acari</taxon>
        <taxon>Parasitiformes</taxon>
        <taxon>Ixodida</taxon>
        <taxon>Ixodoidea</taxon>
        <taxon>Ixodidae</taxon>
        <taxon>Ixodinae</taxon>
        <taxon>Ixodes</taxon>
    </lineage>
</organism>
<dbReference type="EMBL" id="ABJB010479547">
    <property type="status" value="NOT_ANNOTATED_CDS"/>
    <property type="molecule type" value="Genomic_DNA"/>
</dbReference>
<dbReference type="STRING" id="6945.B7QAM6"/>
<sequence>LLLCTLQADAKKSSGRDLIEDIVDMKQYKKLLRTKKNVMILYTRSAKDAVEPLKICSDVALELKGQATLASVDCSGEGKKLCKKLKAVPDAGAILKHYKDGEFHKDYDRKLTPKSLSNFLKDPTGDIPWEEDEESVDVAHVPDGDELRKLFQRETSPILIMFYAPWCVFCKRLKPDYAKAATELKGHSVLAAMDLSKPENAVVRHHYNVTGFPTLIYFEAGNLKHKYEGENNKEAIVAFMKNPEKKATKPKEEAWSDTPSDVVHLTEATFDDALQSTASLLVMFYAPWCVHCKKMHPEYVSAAATLKKEQIPGTLAAVDAVKEKVLGKKYNVSGYPTVKYFENGQHAYDVQLRTAAKIVDFMKDPKEPPPPPPPEVPWSQVPSEVVHLDEANFKPFLKRKKHALVMFYTNWCGHCKRAKPEFAGAAEKLKDDPKVAFAAVDCTEQSAVCSAYDVGGYPTVKYFSYLKTQSEYN</sequence>
<dbReference type="Proteomes" id="UP000001555">
    <property type="component" value="Unassembled WGS sequence"/>
</dbReference>
<dbReference type="InterPro" id="IPR051063">
    <property type="entry name" value="PDI"/>
</dbReference>
<dbReference type="GO" id="GO:0003756">
    <property type="term" value="F:protein disulfide isomerase activity"/>
    <property type="evidence" value="ECO:0000318"/>
    <property type="project" value="GO_Central"/>
</dbReference>
<proteinExistence type="evidence at protein level"/>
<dbReference type="SUPFAM" id="SSF52833">
    <property type="entry name" value="Thioredoxin-like"/>
    <property type="match status" value="4"/>
</dbReference>
<dbReference type="VEuPathDB" id="VectorBase:ISCI012667"/>
<dbReference type="EC" id="1.8.1.8" evidence="3"/>
<dbReference type="EMBL" id="ABJB010493586">
    <property type="status" value="NOT_ANNOTATED_CDS"/>
    <property type="molecule type" value="Genomic_DNA"/>
</dbReference>
<dbReference type="CDD" id="cd02997">
    <property type="entry name" value="PDI_a_PDIR"/>
    <property type="match status" value="2"/>
</dbReference>
<dbReference type="EMBL" id="DS896119">
    <property type="protein sequence ID" value="EEC15898.1"/>
    <property type="molecule type" value="Genomic_DNA"/>
</dbReference>
<accession>B7QAM6</accession>
<dbReference type="Gene3D" id="3.40.30.10">
    <property type="entry name" value="Glutaredoxin"/>
    <property type="match status" value="4"/>
</dbReference>
<dbReference type="InterPro" id="IPR046374">
    <property type="entry name" value="PDI_a_PDIR"/>
</dbReference>
<dbReference type="GO" id="GO:0006457">
    <property type="term" value="P:protein folding"/>
    <property type="evidence" value="ECO:0000318"/>
    <property type="project" value="GO_Central"/>
</dbReference>
<dbReference type="EMBL" id="ABJB010339489">
    <property type="status" value="NOT_ANNOTATED_CDS"/>
    <property type="molecule type" value="Genomic_DNA"/>
</dbReference>
<feature type="non-terminal residue" evidence="3">
    <location>
        <position position="473"/>
    </location>
</feature>
<reference evidence="4" key="2">
    <citation type="submission" date="2020-05" db="UniProtKB">
        <authorList>
            <consortium name="EnsemblMetazoa"/>
        </authorList>
    </citation>
    <scope>IDENTIFICATION</scope>
    <source>
        <strain evidence="4">wikel</strain>
    </source>
</reference>
<dbReference type="InterPro" id="IPR017937">
    <property type="entry name" value="Thioredoxin_CS"/>
</dbReference>
<feature type="domain" description="Thioredoxin" evidence="2">
    <location>
        <begin position="248"/>
        <end position="360"/>
    </location>
</feature>
<dbReference type="GO" id="GO:0047134">
    <property type="term" value="F:protein-disulfide reductase [NAD(P)H] activity"/>
    <property type="evidence" value="ECO:0007669"/>
    <property type="project" value="UniProtKB-EC"/>
</dbReference>
<evidence type="ECO:0007829" key="6">
    <source>
        <dbReference type="PeptideAtlas" id="B7QAM6"/>
    </source>
</evidence>
<dbReference type="InterPro" id="IPR013766">
    <property type="entry name" value="Thioredoxin_domain"/>
</dbReference>
<dbReference type="EMBL" id="ABJB010211577">
    <property type="status" value="NOT_ANNOTATED_CDS"/>
    <property type="molecule type" value="Genomic_DNA"/>
</dbReference>
<dbReference type="EC" id="5.3.4.1" evidence="3"/>
<feature type="non-terminal residue" evidence="3">
    <location>
        <position position="1"/>
    </location>
</feature>
<gene>
    <name evidence="4" type="primary">8038380</name>
    <name evidence="3" type="ORF">IscW_ISCW012667</name>
</gene>
<dbReference type="PROSITE" id="PS51352">
    <property type="entry name" value="THIOREDOXIN_2"/>
    <property type="match status" value="3"/>
</dbReference>
<evidence type="ECO:0000313" key="3">
    <source>
        <dbReference type="EMBL" id="EEC15898.1"/>
    </source>
</evidence>
<dbReference type="EnsemblMetazoa" id="ISCW012667-RA">
    <property type="protein sequence ID" value="ISCW012667-PA"/>
    <property type="gene ID" value="ISCW012667"/>
</dbReference>
<dbReference type="PaxDb" id="6945-B7QAM6"/>
<dbReference type="Pfam" id="PF00085">
    <property type="entry name" value="Thioredoxin"/>
    <property type="match status" value="3"/>
</dbReference>
<comment type="similarity">
    <text evidence="1">Belongs to the protein disulfide isomerase family.</text>
</comment>
<feature type="domain" description="Thioredoxin" evidence="2">
    <location>
        <begin position="365"/>
        <end position="473"/>
    </location>
</feature>
<keyword evidence="5" id="KW-1185">Reference proteome</keyword>
<dbReference type="VEuPathDB" id="VectorBase:ISCW012667"/>
<dbReference type="HOGENOM" id="CLU_021181_1_0_1"/>
<dbReference type="InterPro" id="IPR036249">
    <property type="entry name" value="Thioredoxin-like_sf"/>
</dbReference>
<dbReference type="PANTHER" id="PTHR45672:SF2">
    <property type="entry name" value="PROTEIN DISULFIDE-ISOMERASE A5"/>
    <property type="match status" value="1"/>
</dbReference>
<keyword evidence="3" id="KW-0560">Oxidoreductase</keyword>
<dbReference type="PANTHER" id="PTHR45672">
    <property type="entry name" value="PROTEIN DISULFIDE-ISOMERASE C17H9.14C-RELATED"/>
    <property type="match status" value="1"/>
</dbReference>
<keyword evidence="3" id="KW-0413">Isomerase</keyword>
<evidence type="ECO:0000313" key="5">
    <source>
        <dbReference type="Proteomes" id="UP000001555"/>
    </source>
</evidence>
<evidence type="ECO:0000259" key="2">
    <source>
        <dbReference type="PROSITE" id="PS51352"/>
    </source>
</evidence>
<name>B7QAM6_IXOSC</name>
<protein>
    <submittedName>
        <fullName evidence="3 4">Protein disulfide isomerase, putative</fullName>
        <ecNumber evidence="3">1.8.1.8</ecNumber>
        <ecNumber evidence="3">5.3.4.1</ecNumber>
    </submittedName>
</protein>
<keyword evidence="6" id="KW-1267">Proteomics identification</keyword>
<dbReference type="FunCoup" id="B7QAM6">
    <property type="interactions" value="736"/>
</dbReference>
<dbReference type="PRINTS" id="PR00421">
    <property type="entry name" value="THIOREDOXIN"/>
</dbReference>
<evidence type="ECO:0000256" key="1">
    <source>
        <dbReference type="ARBA" id="ARBA00006347"/>
    </source>
</evidence>
<reference evidence="3 5" key="1">
    <citation type="submission" date="2008-03" db="EMBL/GenBank/DDBJ databases">
        <title>Annotation of Ixodes scapularis.</title>
        <authorList>
            <consortium name="Ixodes scapularis Genome Project Consortium"/>
            <person name="Caler E."/>
            <person name="Hannick L.I."/>
            <person name="Bidwell S."/>
            <person name="Joardar V."/>
            <person name="Thiagarajan M."/>
            <person name="Amedeo P."/>
            <person name="Galinsky K.J."/>
            <person name="Schobel S."/>
            <person name="Inman J."/>
            <person name="Hostetler J."/>
            <person name="Miller J."/>
            <person name="Hammond M."/>
            <person name="Megy K."/>
            <person name="Lawson D."/>
            <person name="Kodira C."/>
            <person name="Sutton G."/>
            <person name="Meyer J."/>
            <person name="Hill C.A."/>
            <person name="Birren B."/>
            <person name="Nene V."/>
            <person name="Collins F."/>
            <person name="Alarcon-Chaidez F."/>
            <person name="Wikel S."/>
            <person name="Strausberg R."/>
        </authorList>
    </citation>
    <scope>NUCLEOTIDE SEQUENCE [LARGE SCALE GENOMIC DNA]</scope>
    <source>
        <strain evidence="5">Wikel</strain>
        <strain evidence="3">Wikel colony</strain>
    </source>
</reference>
<dbReference type="PROSITE" id="PS00194">
    <property type="entry name" value="THIOREDOXIN_1"/>
    <property type="match status" value="1"/>
</dbReference>
<dbReference type="VEuPathDB" id="VectorBase:ISCP_003869"/>
<feature type="domain" description="Thioredoxin" evidence="2">
    <location>
        <begin position="82"/>
        <end position="245"/>
    </location>
</feature>
<evidence type="ECO:0000313" key="4">
    <source>
        <dbReference type="EnsemblMetazoa" id="ISCW012667-PA"/>
    </source>
</evidence>